<dbReference type="Proteomes" id="UP000187203">
    <property type="component" value="Unassembled WGS sequence"/>
</dbReference>
<keyword evidence="3" id="KW-1003">Cell membrane</keyword>
<dbReference type="InterPro" id="IPR032675">
    <property type="entry name" value="LRR_dom_sf"/>
</dbReference>
<evidence type="ECO:0000256" key="5">
    <source>
        <dbReference type="ARBA" id="ARBA00022692"/>
    </source>
</evidence>
<keyword evidence="5 12" id="KW-0812">Transmembrane</keyword>
<comment type="caution">
    <text evidence="15">The sequence shown here is derived from an EMBL/GenBank/DDBJ whole genome shotgun (WGS) entry which is preliminary data.</text>
</comment>
<evidence type="ECO:0000256" key="2">
    <source>
        <dbReference type="ARBA" id="ARBA00009592"/>
    </source>
</evidence>
<evidence type="ECO:0000256" key="6">
    <source>
        <dbReference type="ARBA" id="ARBA00022729"/>
    </source>
</evidence>
<evidence type="ECO:0000313" key="15">
    <source>
        <dbReference type="EMBL" id="OMP04478.1"/>
    </source>
</evidence>
<feature type="signal peptide" evidence="13">
    <location>
        <begin position="1"/>
        <end position="25"/>
    </location>
</feature>
<evidence type="ECO:0000256" key="13">
    <source>
        <dbReference type="SAM" id="SignalP"/>
    </source>
</evidence>
<dbReference type="Pfam" id="PF08263">
    <property type="entry name" value="LRRNT_2"/>
    <property type="match status" value="1"/>
</dbReference>
<keyword evidence="9 12" id="KW-0472">Membrane</keyword>
<evidence type="ECO:0000256" key="11">
    <source>
        <dbReference type="ARBA" id="ARBA00023180"/>
    </source>
</evidence>
<dbReference type="FunFam" id="3.80.10.10:FF:000111">
    <property type="entry name" value="LRR receptor-like serine/threonine-protein kinase ERECTA"/>
    <property type="match status" value="1"/>
</dbReference>
<evidence type="ECO:0000256" key="9">
    <source>
        <dbReference type="ARBA" id="ARBA00023136"/>
    </source>
</evidence>
<name>A0A1R3KBR5_9ROSI</name>
<dbReference type="PANTHER" id="PTHR48063">
    <property type="entry name" value="LRR RECEPTOR-LIKE KINASE"/>
    <property type="match status" value="1"/>
</dbReference>
<feature type="chain" id="PRO_5012865052" description="Leucine-rich repeat-containing N-terminal plant-type domain-containing protein" evidence="13">
    <location>
        <begin position="26"/>
        <end position="1031"/>
    </location>
</feature>
<protein>
    <recommendedName>
        <fullName evidence="14">Leucine-rich repeat-containing N-terminal plant-type domain-containing protein</fullName>
    </recommendedName>
</protein>
<dbReference type="GO" id="GO:0005886">
    <property type="term" value="C:plasma membrane"/>
    <property type="evidence" value="ECO:0007669"/>
    <property type="project" value="UniProtKB-SubCell"/>
</dbReference>
<comment type="subcellular location">
    <subcellularLocation>
        <location evidence="1">Cell membrane</location>
        <topology evidence="1">Single-pass type I membrane protein</topology>
    </subcellularLocation>
</comment>
<dbReference type="InterPro" id="IPR001611">
    <property type="entry name" value="Leu-rich_rpt"/>
</dbReference>
<evidence type="ECO:0000259" key="14">
    <source>
        <dbReference type="Pfam" id="PF08263"/>
    </source>
</evidence>
<keyword evidence="6 13" id="KW-0732">Signal</keyword>
<dbReference type="SUPFAM" id="SSF52058">
    <property type="entry name" value="L domain-like"/>
    <property type="match status" value="1"/>
</dbReference>
<evidence type="ECO:0000313" key="16">
    <source>
        <dbReference type="Proteomes" id="UP000187203"/>
    </source>
</evidence>
<keyword evidence="8 12" id="KW-1133">Transmembrane helix</keyword>
<dbReference type="AlphaFoldDB" id="A0A1R3KBR5"/>
<evidence type="ECO:0000256" key="1">
    <source>
        <dbReference type="ARBA" id="ARBA00004251"/>
    </source>
</evidence>
<evidence type="ECO:0000256" key="8">
    <source>
        <dbReference type="ARBA" id="ARBA00022989"/>
    </source>
</evidence>
<reference evidence="16" key="1">
    <citation type="submission" date="2013-09" db="EMBL/GenBank/DDBJ databases">
        <title>Corchorus olitorius genome sequencing.</title>
        <authorList>
            <person name="Alam M."/>
            <person name="Haque M.S."/>
            <person name="Islam M.S."/>
            <person name="Emdad E.M."/>
            <person name="Islam M.M."/>
            <person name="Ahmed B."/>
            <person name="Halim A."/>
            <person name="Hossen Q.M.M."/>
            <person name="Hossain M.Z."/>
            <person name="Ahmed R."/>
            <person name="Khan M.M."/>
            <person name="Islam R."/>
            <person name="Rashid M.M."/>
            <person name="Khan S.A."/>
            <person name="Rahman M.S."/>
            <person name="Alam M."/>
            <person name="Yahiya A.S."/>
            <person name="Khan M.S."/>
            <person name="Azam M.S."/>
            <person name="Haque T."/>
            <person name="Lashkar M.Z.H."/>
            <person name="Akhand A.I."/>
            <person name="Morshed G."/>
            <person name="Roy S."/>
            <person name="Uddin K.S."/>
            <person name="Rabeya T."/>
            <person name="Hossain A.S."/>
            <person name="Chowdhury A."/>
            <person name="Snigdha A.R."/>
            <person name="Mortoza M.S."/>
            <person name="Matin S.A."/>
            <person name="Hoque S.M.E."/>
            <person name="Islam M.K."/>
            <person name="Roy D.K."/>
            <person name="Haider R."/>
            <person name="Moosa M.M."/>
            <person name="Elias S.M."/>
            <person name="Hasan A.M."/>
            <person name="Jahan S."/>
            <person name="Shafiuddin M."/>
            <person name="Mahmood N."/>
            <person name="Shommy N.S."/>
        </authorList>
    </citation>
    <scope>NUCLEOTIDE SEQUENCE [LARGE SCALE GENOMIC DNA]</scope>
    <source>
        <strain evidence="16">cv. O-4</strain>
    </source>
</reference>
<dbReference type="InterPro" id="IPR013210">
    <property type="entry name" value="LRR_N_plant-typ"/>
</dbReference>
<accession>A0A1R3KBR5</accession>
<dbReference type="OrthoDB" id="1001715at2759"/>
<evidence type="ECO:0000256" key="12">
    <source>
        <dbReference type="SAM" id="Phobius"/>
    </source>
</evidence>
<dbReference type="Pfam" id="PF13855">
    <property type="entry name" value="LRR_8"/>
    <property type="match status" value="2"/>
</dbReference>
<dbReference type="InterPro" id="IPR003591">
    <property type="entry name" value="Leu-rich_rpt_typical-subtyp"/>
</dbReference>
<dbReference type="SMART" id="SM00369">
    <property type="entry name" value="LRR_TYP"/>
    <property type="match status" value="10"/>
</dbReference>
<keyword evidence="4" id="KW-0433">Leucine-rich repeat</keyword>
<dbReference type="SMART" id="SM00365">
    <property type="entry name" value="LRR_SD22"/>
    <property type="match status" value="4"/>
</dbReference>
<dbReference type="PROSITE" id="PS51450">
    <property type="entry name" value="LRR"/>
    <property type="match status" value="1"/>
</dbReference>
<dbReference type="PANTHER" id="PTHR48063:SF98">
    <property type="entry name" value="LRR RECEPTOR-LIKE SERINE_THREONINE-PROTEIN KINASE FLS2"/>
    <property type="match status" value="1"/>
</dbReference>
<feature type="transmembrane region" description="Helical" evidence="12">
    <location>
        <begin position="977"/>
        <end position="999"/>
    </location>
</feature>
<dbReference type="EMBL" id="AWUE01014252">
    <property type="protein sequence ID" value="OMP04478.1"/>
    <property type="molecule type" value="Genomic_DNA"/>
</dbReference>
<keyword evidence="11" id="KW-0325">Glycoprotein</keyword>
<sequence length="1031" mass="115350">MATNSIINLLLLGFFILSTLNISFSSNINGSSNSVIGCIESEKQALLQFKQHLLDPANRLASWVADEDCCRRWVGVVCDNVTGHVLELHLGLPTLDYDYDSIAEIEANEKSRLGGKISHSLLNLTHLNYLDLSNNYFGGIPIPNFFGSMVSLRCLNLSGAGFGGLMPHQLGNLSNMEYLHLNDYDERPYVENLRWLAGMSRLQYLNLSYVNLSNAFDWLQTVNMLPSLKELHLSDCQLPPTPTDHLLNPNLPSLAILNLRSNNLQNTSPMIISWVFSLKSLVSLDLRDNALQGPIPDGLQNLTCLRHLDLSYNEFNYSIPDWFYGFSPLESINLAYNNLKGNISSAIGNMTSAISLDLTWNKQLEGGIPKELGNLCNLKSISLSVVKLSQNISDILQMLSLGCISHGLESLDLSFSNLFGQLTDHLGYFKNLRVLDLSQNSIVGSIPESLGELSMLRVLDVSYNKLEGNFPESFGQLANLERVSFQTNMLKGVMYENHFANLTKLKSFYGGGNSFILKVNPNWNPPFQLEILLMRSWNLGPQIPSWLHSQKQLRYLDISNSGITSDSNSIPSWFWNMSSQLYLLNISHNQFYGEIPYIPFVQSSASFDFSSNSFNGTLPRFSSNLRELYISNNSLSGSLSYFLCHPMNETMSLMFLSLSENFLFGELPDCWMKWPKLLVLKLDGNNLTGSIPTSMGMLTFLGSLHLRHNRISGELPHSLQNCSYLVILDLSENELTGQIPTWLGSSFPRLMMLNFRSNNFHGHIPDELCTLDALRILDFSQNNLFGFLPKCIGNFSAMATPDDGYTSYELAAASNYLPPYPEYGSLVMKGQLVDYSTILRLVRSIDLSDNNFSGEIPEGVVKLQYLVSLNLSHNHLSGRIPEGIGGIKSLESLDFSENQLYGSIPQSLTSLTFLSHLNLSNNDLIGKIPSSTQISTFKVSSFIGNRLCGPPLTQNCSAANGRIHSTRNEGRGDEVDWFYVAMAIGFGTGFGVFLVPLMLSRRWSCIYFKFLDRMWTRILLLYAKATRSHAF</sequence>
<dbReference type="STRING" id="93759.A0A1R3KBR5"/>
<proteinExistence type="inferred from homology"/>
<dbReference type="Pfam" id="PF00560">
    <property type="entry name" value="LRR_1"/>
    <property type="match status" value="11"/>
</dbReference>
<dbReference type="InterPro" id="IPR046956">
    <property type="entry name" value="RLP23-like"/>
</dbReference>
<keyword evidence="10" id="KW-0675">Receptor</keyword>
<evidence type="ECO:0000256" key="7">
    <source>
        <dbReference type="ARBA" id="ARBA00022737"/>
    </source>
</evidence>
<keyword evidence="7" id="KW-0677">Repeat</keyword>
<dbReference type="Gene3D" id="3.80.10.10">
    <property type="entry name" value="Ribonuclease Inhibitor"/>
    <property type="match status" value="5"/>
</dbReference>
<feature type="domain" description="Leucine-rich repeat-containing N-terminal plant-type" evidence="14">
    <location>
        <begin position="40"/>
        <end position="79"/>
    </location>
</feature>
<evidence type="ECO:0000256" key="10">
    <source>
        <dbReference type="ARBA" id="ARBA00023170"/>
    </source>
</evidence>
<dbReference type="SUPFAM" id="SSF52047">
    <property type="entry name" value="RNI-like"/>
    <property type="match status" value="2"/>
</dbReference>
<dbReference type="FunFam" id="3.80.10.10:FF:001347">
    <property type="entry name" value="LRR receptor-like serine/threonine-protein kinase GSO2"/>
    <property type="match status" value="1"/>
</dbReference>
<evidence type="ECO:0000256" key="4">
    <source>
        <dbReference type="ARBA" id="ARBA00022614"/>
    </source>
</evidence>
<keyword evidence="16" id="KW-1185">Reference proteome</keyword>
<comment type="similarity">
    <text evidence="2">Belongs to the RLP family.</text>
</comment>
<dbReference type="FunFam" id="3.80.10.10:FF:000383">
    <property type="entry name" value="Leucine-rich repeat receptor protein kinase EMS1"/>
    <property type="match status" value="1"/>
</dbReference>
<gene>
    <name evidence="15" type="ORF">COLO4_09602</name>
</gene>
<dbReference type="FunFam" id="3.80.10.10:FF:000095">
    <property type="entry name" value="LRR receptor-like serine/threonine-protein kinase GSO1"/>
    <property type="match status" value="1"/>
</dbReference>
<organism evidence="15 16">
    <name type="scientific">Corchorus olitorius</name>
    <dbReference type="NCBI Taxonomy" id="93759"/>
    <lineage>
        <taxon>Eukaryota</taxon>
        <taxon>Viridiplantae</taxon>
        <taxon>Streptophyta</taxon>
        <taxon>Embryophyta</taxon>
        <taxon>Tracheophyta</taxon>
        <taxon>Spermatophyta</taxon>
        <taxon>Magnoliopsida</taxon>
        <taxon>eudicotyledons</taxon>
        <taxon>Gunneridae</taxon>
        <taxon>Pentapetalae</taxon>
        <taxon>rosids</taxon>
        <taxon>malvids</taxon>
        <taxon>Malvales</taxon>
        <taxon>Malvaceae</taxon>
        <taxon>Grewioideae</taxon>
        <taxon>Apeibeae</taxon>
        <taxon>Corchorus</taxon>
    </lineage>
</organism>
<evidence type="ECO:0000256" key="3">
    <source>
        <dbReference type="ARBA" id="ARBA00022475"/>
    </source>
</evidence>